<keyword evidence="4" id="KW-1185">Reference proteome</keyword>
<feature type="region of interest" description="Disordered" evidence="1">
    <location>
        <begin position="32"/>
        <end position="66"/>
    </location>
</feature>
<dbReference type="EMBL" id="CP025704">
    <property type="protein sequence ID" value="AUN98211.1"/>
    <property type="molecule type" value="Genomic_DNA"/>
</dbReference>
<protein>
    <submittedName>
        <fullName evidence="3">Uncharacterized protein</fullName>
    </submittedName>
</protein>
<evidence type="ECO:0000313" key="4">
    <source>
        <dbReference type="Proteomes" id="UP000235584"/>
    </source>
</evidence>
<sequence>MKKHIPTLVLLVATTIFATSCDSPRTARSIISSQSGNSLTGNGTTTGSGIDLGGTTTDNTTGTTTNTNIPSDASHCKFSTDGVNGFESTSTHLGSYTLCQSSTDKNSFYMQVKTPPVGSSGDVSICFIPHTTSGSNSIYVGNPMCGTFSDPKTVKKITFVKYTQYSSALINSVMFFKDTSYYYSSPYNRSMMTLDAYKTCMNALAYNNAYYCQAFKTVGQYVLKSF</sequence>
<dbReference type="Proteomes" id="UP000235584">
    <property type="component" value="Chromosome"/>
</dbReference>
<feature type="compositionally biased region" description="Low complexity" evidence="1">
    <location>
        <begin position="32"/>
        <end position="43"/>
    </location>
</feature>
<reference evidence="3 4" key="1">
    <citation type="submission" date="2018-01" db="EMBL/GenBank/DDBJ databases">
        <title>Complete genome sequence of Bacteriovorax stolpii DSM12778.</title>
        <authorList>
            <person name="Tang B."/>
            <person name="Chang J."/>
        </authorList>
    </citation>
    <scope>NUCLEOTIDE SEQUENCE [LARGE SCALE GENOMIC DNA]</scope>
    <source>
        <strain evidence="3 4">DSM 12778</strain>
    </source>
</reference>
<dbReference type="KEGG" id="bsto:C0V70_08850"/>
<gene>
    <name evidence="3" type="ORF">C0V70_08850</name>
</gene>
<evidence type="ECO:0000313" key="3">
    <source>
        <dbReference type="EMBL" id="AUN98211.1"/>
    </source>
</evidence>
<accession>A0A2K9NRR8</accession>
<dbReference type="PROSITE" id="PS51257">
    <property type="entry name" value="PROKAR_LIPOPROTEIN"/>
    <property type="match status" value="1"/>
</dbReference>
<dbReference type="AlphaFoldDB" id="A0A2K9NRR8"/>
<evidence type="ECO:0000256" key="2">
    <source>
        <dbReference type="SAM" id="SignalP"/>
    </source>
</evidence>
<feature type="signal peptide" evidence="2">
    <location>
        <begin position="1"/>
        <end position="18"/>
    </location>
</feature>
<dbReference type="OrthoDB" id="5295729at2"/>
<dbReference type="RefSeq" id="WP_102243502.1">
    <property type="nucleotide sequence ID" value="NZ_CP025704.1"/>
</dbReference>
<keyword evidence="2" id="KW-0732">Signal</keyword>
<feature type="compositionally biased region" description="Low complexity" evidence="1">
    <location>
        <begin position="53"/>
        <end position="66"/>
    </location>
</feature>
<feature type="chain" id="PRO_5044221500" evidence="2">
    <location>
        <begin position="19"/>
        <end position="226"/>
    </location>
</feature>
<evidence type="ECO:0000256" key="1">
    <source>
        <dbReference type="SAM" id="MobiDB-lite"/>
    </source>
</evidence>
<organism evidence="3 4">
    <name type="scientific">Bacteriovorax stolpii</name>
    <name type="common">Bdellovibrio stolpii</name>
    <dbReference type="NCBI Taxonomy" id="960"/>
    <lineage>
        <taxon>Bacteria</taxon>
        <taxon>Pseudomonadati</taxon>
        <taxon>Bdellovibrionota</taxon>
        <taxon>Bacteriovoracia</taxon>
        <taxon>Bacteriovoracales</taxon>
        <taxon>Bacteriovoracaceae</taxon>
        <taxon>Bacteriovorax</taxon>
    </lineage>
</organism>
<name>A0A2K9NRR8_BACTC</name>
<proteinExistence type="predicted"/>